<protein>
    <submittedName>
        <fullName evidence="2">DUF2768 domain-containing protein</fullName>
    </submittedName>
</protein>
<keyword evidence="1" id="KW-1133">Transmembrane helix</keyword>
<feature type="transmembrane region" description="Helical" evidence="1">
    <location>
        <begin position="6"/>
        <end position="27"/>
    </location>
</feature>
<reference evidence="3" key="1">
    <citation type="journal article" date="2019" name="Int. J. Syst. Evol. Microbiol.">
        <title>The Global Catalogue of Microorganisms (GCM) 10K type strain sequencing project: providing services to taxonomists for standard genome sequencing and annotation.</title>
        <authorList>
            <consortium name="The Broad Institute Genomics Platform"/>
            <consortium name="The Broad Institute Genome Sequencing Center for Infectious Disease"/>
            <person name="Wu L."/>
            <person name="Ma J."/>
        </authorList>
    </citation>
    <scope>NUCLEOTIDE SEQUENCE [LARGE SCALE GENOMIC DNA]</scope>
    <source>
        <strain evidence="3">CGMCC 1.12237</strain>
    </source>
</reference>
<accession>A0ABW0LC59</accession>
<gene>
    <name evidence="2" type="ORF">ACFPM4_00760</name>
</gene>
<keyword evidence="1" id="KW-0472">Membrane</keyword>
<keyword evidence="3" id="KW-1185">Reference proteome</keyword>
<evidence type="ECO:0000256" key="1">
    <source>
        <dbReference type="SAM" id="Phobius"/>
    </source>
</evidence>
<feature type="transmembrane region" description="Helical" evidence="1">
    <location>
        <begin position="39"/>
        <end position="61"/>
    </location>
</feature>
<sequence length="66" mass="7431">MSLSMQKMWISIIGMILLALAMFVIYVSRYKLENKILKVLTSIIAWIMMITGGIIVMLIVLTGPTN</sequence>
<comment type="caution">
    <text evidence="2">The sequence shown here is derived from an EMBL/GenBank/DDBJ whole genome shotgun (WGS) entry which is preliminary data.</text>
</comment>
<keyword evidence="1" id="KW-0812">Transmembrane</keyword>
<dbReference type="Pfam" id="PF10966">
    <property type="entry name" value="DUF2768"/>
    <property type="match status" value="1"/>
</dbReference>
<dbReference type="EMBL" id="JBHSMC010000001">
    <property type="protein sequence ID" value="MFC5463275.1"/>
    <property type="molecule type" value="Genomic_DNA"/>
</dbReference>
<name>A0ABW0LC59_9BACI</name>
<evidence type="ECO:0000313" key="2">
    <source>
        <dbReference type="EMBL" id="MFC5463275.1"/>
    </source>
</evidence>
<dbReference type="InterPro" id="IPR020076">
    <property type="entry name" value="DUF2768"/>
</dbReference>
<proteinExistence type="predicted"/>
<organism evidence="2 3">
    <name type="scientific">Lederbergia graminis</name>
    <dbReference type="NCBI Taxonomy" id="735518"/>
    <lineage>
        <taxon>Bacteria</taxon>
        <taxon>Bacillati</taxon>
        <taxon>Bacillota</taxon>
        <taxon>Bacilli</taxon>
        <taxon>Bacillales</taxon>
        <taxon>Bacillaceae</taxon>
        <taxon>Lederbergia</taxon>
    </lineage>
</organism>
<dbReference type="Proteomes" id="UP001596147">
    <property type="component" value="Unassembled WGS sequence"/>
</dbReference>
<evidence type="ECO:0000313" key="3">
    <source>
        <dbReference type="Proteomes" id="UP001596147"/>
    </source>
</evidence>